<protein>
    <submittedName>
        <fullName evidence="1">Uncharacterized protein</fullName>
    </submittedName>
</protein>
<dbReference type="AlphaFoldDB" id="A0A2P5XSU5"/>
<organism evidence="1 2">
    <name type="scientific">Gossypium barbadense</name>
    <name type="common">Sea Island cotton</name>
    <name type="synonym">Hibiscus barbadensis</name>
    <dbReference type="NCBI Taxonomy" id="3634"/>
    <lineage>
        <taxon>Eukaryota</taxon>
        <taxon>Viridiplantae</taxon>
        <taxon>Streptophyta</taxon>
        <taxon>Embryophyta</taxon>
        <taxon>Tracheophyta</taxon>
        <taxon>Spermatophyta</taxon>
        <taxon>Magnoliopsida</taxon>
        <taxon>eudicotyledons</taxon>
        <taxon>Gunneridae</taxon>
        <taxon>Pentapetalae</taxon>
        <taxon>rosids</taxon>
        <taxon>malvids</taxon>
        <taxon>Malvales</taxon>
        <taxon>Malvaceae</taxon>
        <taxon>Malvoideae</taxon>
        <taxon>Gossypium</taxon>
    </lineage>
</organism>
<evidence type="ECO:0000313" key="1">
    <source>
        <dbReference type="EMBL" id="PPS06354.1"/>
    </source>
</evidence>
<proteinExistence type="predicted"/>
<dbReference type="Proteomes" id="UP000239757">
    <property type="component" value="Unassembled WGS sequence"/>
</dbReference>
<evidence type="ECO:0000313" key="2">
    <source>
        <dbReference type="Proteomes" id="UP000239757"/>
    </source>
</evidence>
<accession>A0A2P5XSU5</accession>
<sequence>MGMSSKESNQKVNSSIRVKEAQGIGLINGEFVGKNEGICLRVCFLMCKNNHVNQRFKWIRRDPTIRTIPELDIFTLITDVSIDENAFRHPRSEGALLVSEDTPGNFRKEGFIKEIHLQMPSPPWEMESHRVSQV</sequence>
<dbReference type="EMBL" id="KZ664297">
    <property type="protein sequence ID" value="PPS06354.1"/>
    <property type="molecule type" value="Genomic_DNA"/>
</dbReference>
<name>A0A2P5XSU5_GOSBA</name>
<reference evidence="1 2" key="1">
    <citation type="submission" date="2015-01" db="EMBL/GenBank/DDBJ databases">
        <title>Genome of allotetraploid Gossypium barbadense reveals genomic plasticity and fiber elongation in cotton evolution.</title>
        <authorList>
            <person name="Chen X."/>
            <person name="Liu X."/>
            <person name="Zhao B."/>
            <person name="Zheng H."/>
            <person name="Hu Y."/>
            <person name="Lu G."/>
            <person name="Yang C."/>
            <person name="Chen J."/>
            <person name="Shan C."/>
            <person name="Zhang L."/>
            <person name="Zhou Y."/>
            <person name="Wang L."/>
            <person name="Guo W."/>
            <person name="Bai Y."/>
            <person name="Ruan J."/>
            <person name="Shangguan X."/>
            <person name="Mao Y."/>
            <person name="Jiang J."/>
            <person name="Zhu Y."/>
            <person name="Lei J."/>
            <person name="Kang H."/>
            <person name="Chen S."/>
            <person name="He X."/>
            <person name="Wang R."/>
            <person name="Wang Y."/>
            <person name="Chen J."/>
            <person name="Wang L."/>
            <person name="Yu S."/>
            <person name="Wang B."/>
            <person name="Wei J."/>
            <person name="Song S."/>
            <person name="Lu X."/>
            <person name="Gao Z."/>
            <person name="Gu W."/>
            <person name="Deng X."/>
            <person name="Ma D."/>
            <person name="Wang S."/>
            <person name="Liang W."/>
            <person name="Fang L."/>
            <person name="Cai C."/>
            <person name="Zhu X."/>
            <person name="Zhou B."/>
            <person name="Zhang Y."/>
            <person name="Chen Z."/>
            <person name="Xu S."/>
            <person name="Zhu R."/>
            <person name="Wang S."/>
            <person name="Zhang T."/>
            <person name="Zhao G."/>
        </authorList>
    </citation>
    <scope>NUCLEOTIDE SEQUENCE [LARGE SCALE GENOMIC DNA]</scope>
    <source>
        <strain evidence="2">cv. Xinhai21</strain>
        <tissue evidence="1">Leaf</tissue>
    </source>
</reference>
<gene>
    <name evidence="1" type="ORF">GOBAR_AA14297</name>
</gene>